<keyword evidence="4" id="KW-1185">Reference proteome</keyword>
<evidence type="ECO:0000256" key="1">
    <source>
        <dbReference type="SAM" id="SignalP"/>
    </source>
</evidence>
<dbReference type="GO" id="GO:0000175">
    <property type="term" value="F:3'-5'-RNA exonuclease activity"/>
    <property type="evidence" value="ECO:0007669"/>
    <property type="project" value="TreeGrafter"/>
</dbReference>
<dbReference type="Pfam" id="PF03372">
    <property type="entry name" value="Exo_endo_phos"/>
    <property type="match status" value="1"/>
</dbReference>
<evidence type="ECO:0000313" key="4">
    <source>
        <dbReference type="Proteomes" id="UP000247973"/>
    </source>
</evidence>
<accession>A0A2V3PPU2</accession>
<feature type="domain" description="Endonuclease/exonuclease/phosphatase" evidence="2">
    <location>
        <begin position="25"/>
        <end position="279"/>
    </location>
</feature>
<dbReference type="InterPro" id="IPR005135">
    <property type="entry name" value="Endo/exonuclease/phosphatase"/>
</dbReference>
<name>A0A2V3PPU2_9BACT</name>
<evidence type="ECO:0000313" key="3">
    <source>
        <dbReference type="EMBL" id="PXV63523.1"/>
    </source>
</evidence>
<feature type="chain" id="PRO_5016150388" evidence="1">
    <location>
        <begin position="20"/>
        <end position="290"/>
    </location>
</feature>
<keyword evidence="3" id="KW-0269">Exonuclease</keyword>
<dbReference type="RefSeq" id="WP_110310853.1">
    <property type="nucleotide sequence ID" value="NZ_QICL01000013.1"/>
</dbReference>
<dbReference type="InterPro" id="IPR050410">
    <property type="entry name" value="CCR4/nocturin_mRNA_transcr"/>
</dbReference>
<comment type="caution">
    <text evidence="3">The sequence shown here is derived from an EMBL/GenBank/DDBJ whole genome shotgun (WGS) entry which is preliminary data.</text>
</comment>
<organism evidence="3 4">
    <name type="scientific">Dysgonomonas alginatilytica</name>
    <dbReference type="NCBI Taxonomy" id="1605892"/>
    <lineage>
        <taxon>Bacteria</taxon>
        <taxon>Pseudomonadati</taxon>
        <taxon>Bacteroidota</taxon>
        <taxon>Bacteroidia</taxon>
        <taxon>Bacteroidales</taxon>
        <taxon>Dysgonomonadaceae</taxon>
        <taxon>Dysgonomonas</taxon>
    </lineage>
</organism>
<dbReference type="OrthoDB" id="9793162at2"/>
<dbReference type="PANTHER" id="PTHR12121">
    <property type="entry name" value="CARBON CATABOLITE REPRESSOR PROTEIN 4"/>
    <property type="match status" value="1"/>
</dbReference>
<keyword evidence="3" id="KW-0540">Nuclease</keyword>
<dbReference type="SUPFAM" id="SSF56219">
    <property type="entry name" value="DNase I-like"/>
    <property type="match status" value="1"/>
</dbReference>
<keyword evidence="3" id="KW-0378">Hydrolase</keyword>
<dbReference type="EMBL" id="QICL01000013">
    <property type="protein sequence ID" value="PXV63523.1"/>
    <property type="molecule type" value="Genomic_DNA"/>
</dbReference>
<dbReference type="AlphaFoldDB" id="A0A2V3PPU2"/>
<dbReference type="CDD" id="cd09083">
    <property type="entry name" value="EEP-1"/>
    <property type="match status" value="1"/>
</dbReference>
<dbReference type="GO" id="GO:0004519">
    <property type="term" value="F:endonuclease activity"/>
    <property type="evidence" value="ECO:0007669"/>
    <property type="project" value="UniProtKB-KW"/>
</dbReference>
<gene>
    <name evidence="3" type="ORF">CLV62_11310</name>
</gene>
<dbReference type="Proteomes" id="UP000247973">
    <property type="component" value="Unassembled WGS sequence"/>
</dbReference>
<keyword evidence="3" id="KW-0255">Endonuclease</keyword>
<dbReference type="PANTHER" id="PTHR12121:SF36">
    <property type="entry name" value="ENDONUCLEASE_EXONUCLEASE_PHOSPHATASE DOMAIN-CONTAINING PROTEIN"/>
    <property type="match status" value="1"/>
</dbReference>
<evidence type="ECO:0000259" key="2">
    <source>
        <dbReference type="Pfam" id="PF03372"/>
    </source>
</evidence>
<sequence length="290" mass="33223">MKQIFICAVLFITAFAVNAQSFNVGTYNVRNDNSSDVGNMWQDRSPYIAKLVQYHDFDFFGTQEALPHQLEEMKAALPGYDYYGEGRDGNNQGEHSAIFYKTAKYKLLNKGDFWLSATPDVPSKSWDAPCCNRICTWVELQDIESGKTFFAFSAHYDYEKDYARNESSKLVLAKIKEIAGDNSVMFMGDLNGGLNSSWARLINESKVLRNTYYDVEKPYANNSSYNAWGKPLGQLDDLDRSIISNNEILDHIYFSKHFKTNRWGMLTDTYNIGKFPSDHFPVLVNAEWVK</sequence>
<protein>
    <submittedName>
        <fullName evidence="3">Endonuclease/exonuclease/phosphatase family metal-dependent hydrolase</fullName>
    </submittedName>
</protein>
<dbReference type="Gene3D" id="3.60.10.10">
    <property type="entry name" value="Endonuclease/exonuclease/phosphatase"/>
    <property type="match status" value="1"/>
</dbReference>
<dbReference type="InterPro" id="IPR036691">
    <property type="entry name" value="Endo/exonu/phosph_ase_sf"/>
</dbReference>
<reference evidence="3 4" key="1">
    <citation type="submission" date="2018-03" db="EMBL/GenBank/DDBJ databases">
        <title>Genomic Encyclopedia of Archaeal and Bacterial Type Strains, Phase II (KMG-II): from individual species to whole genera.</title>
        <authorList>
            <person name="Goeker M."/>
        </authorList>
    </citation>
    <scope>NUCLEOTIDE SEQUENCE [LARGE SCALE GENOMIC DNA]</scope>
    <source>
        <strain evidence="3 4">DSM 100214</strain>
    </source>
</reference>
<proteinExistence type="predicted"/>
<feature type="signal peptide" evidence="1">
    <location>
        <begin position="1"/>
        <end position="19"/>
    </location>
</feature>
<keyword evidence="1" id="KW-0732">Signal</keyword>